<dbReference type="PANTHER" id="PTHR22960:SF29">
    <property type="entry name" value="CYCLIC PYRANOPTERIN MONOPHOSPHATE SYNTHASE"/>
    <property type="match status" value="1"/>
</dbReference>
<comment type="caution">
    <text evidence="9">The sequence shown here is derived from an EMBL/GenBank/DDBJ whole genome shotgun (WGS) entry which is preliminary data.</text>
</comment>
<proteinExistence type="inferred from homology"/>
<evidence type="ECO:0000313" key="10">
    <source>
        <dbReference type="Proteomes" id="UP001320831"/>
    </source>
</evidence>
<dbReference type="InterPro" id="IPR036522">
    <property type="entry name" value="MoaC_sf"/>
</dbReference>
<gene>
    <name evidence="7 9" type="primary">moaC</name>
    <name evidence="9" type="ORF">N5A92_09960</name>
</gene>
<evidence type="ECO:0000256" key="3">
    <source>
        <dbReference type="ARBA" id="ARBA00012575"/>
    </source>
</evidence>
<accession>A0ABT2LL90</accession>
<evidence type="ECO:0000256" key="4">
    <source>
        <dbReference type="ARBA" id="ARBA00023150"/>
    </source>
</evidence>
<sequence length="172" mass="17581">MAGEEKSGLTHLGADGRAEMVDVGAKDETTRTAVAAGAVTMAPETLRAIMAGDAKKGDVIAVARLAGIMAAKKTHDLIPLCHPLALTKVAVDIVPDEALPGLRVEAMARVTGKTGVEMEALTAVSVACLTIYDMAKALDKGMVIGEVRLKEKTGGRSGAWRAQGADDGSASG</sequence>
<comment type="pathway">
    <text evidence="2 7">Cofactor biosynthesis; molybdopterin biosynthesis.</text>
</comment>
<dbReference type="Gene3D" id="3.30.70.640">
    <property type="entry name" value="Molybdopterin cofactor biosynthesis C (MoaC) domain"/>
    <property type="match status" value="1"/>
</dbReference>
<name>A0ABT2LL90_9HYPH</name>
<comment type="function">
    <text evidence="6 7">Catalyzes the conversion of (8S)-3',8-cyclo-7,8-dihydroguanosine 5'-triphosphate to cyclic pyranopterin monophosphate (cPMP).</text>
</comment>
<dbReference type="CDD" id="cd01420">
    <property type="entry name" value="MoaC_PE"/>
    <property type="match status" value="1"/>
</dbReference>
<dbReference type="RefSeq" id="WP_260902228.1">
    <property type="nucleotide sequence ID" value="NZ_JAOCZP010000002.1"/>
</dbReference>
<dbReference type="InterPro" id="IPR050105">
    <property type="entry name" value="MoCo_biosynth_MoaA/MoaC"/>
</dbReference>
<dbReference type="InterPro" id="IPR002820">
    <property type="entry name" value="Mopterin_CF_biosynth-C_dom"/>
</dbReference>
<dbReference type="EMBL" id="JAOCZP010000002">
    <property type="protein sequence ID" value="MCT7375356.1"/>
    <property type="molecule type" value="Genomic_DNA"/>
</dbReference>
<dbReference type="EC" id="4.6.1.17" evidence="3 7"/>
<dbReference type="PANTHER" id="PTHR22960">
    <property type="entry name" value="MOLYBDOPTERIN COFACTOR SYNTHESIS PROTEIN A"/>
    <property type="match status" value="1"/>
</dbReference>
<dbReference type="GO" id="GO:0061799">
    <property type="term" value="F:cyclic pyranopterin monophosphate synthase activity"/>
    <property type="evidence" value="ECO:0007669"/>
    <property type="project" value="UniProtKB-EC"/>
</dbReference>
<keyword evidence="4 7" id="KW-0501">Molybdenum cofactor biosynthesis</keyword>
<keyword evidence="10" id="KW-1185">Reference proteome</keyword>
<evidence type="ECO:0000256" key="6">
    <source>
        <dbReference type="ARBA" id="ARBA00055087"/>
    </source>
</evidence>
<dbReference type="HAMAP" id="MF_01224_B">
    <property type="entry name" value="MoaC_B"/>
    <property type="match status" value="1"/>
</dbReference>
<dbReference type="NCBIfam" id="NF006870">
    <property type="entry name" value="PRK09364.1"/>
    <property type="match status" value="1"/>
</dbReference>
<dbReference type="SUPFAM" id="SSF55040">
    <property type="entry name" value="Molybdenum cofactor biosynthesis protein C, MoaC"/>
    <property type="match status" value="1"/>
</dbReference>
<dbReference type="InterPro" id="IPR047594">
    <property type="entry name" value="MoaC_bact/euk"/>
</dbReference>
<evidence type="ECO:0000256" key="7">
    <source>
        <dbReference type="HAMAP-Rule" id="MF_01224"/>
    </source>
</evidence>
<evidence type="ECO:0000313" key="9">
    <source>
        <dbReference type="EMBL" id="MCT7375356.1"/>
    </source>
</evidence>
<comment type="similarity">
    <text evidence="7">Belongs to the MoaC family.</text>
</comment>
<evidence type="ECO:0000256" key="1">
    <source>
        <dbReference type="ARBA" id="ARBA00001637"/>
    </source>
</evidence>
<dbReference type="InterPro" id="IPR023045">
    <property type="entry name" value="MoaC"/>
</dbReference>
<keyword evidence="5 7" id="KW-0456">Lyase</keyword>
<reference evidence="9 10" key="1">
    <citation type="submission" date="2022-09" db="EMBL/GenBank/DDBJ databases">
        <title>Chelativorans salina sp. nov., a novel slightly halophilic bacterium isolated from a saline lake sediment enrichment.</title>
        <authorList>
            <person name="Gao L."/>
            <person name="Fang B.-Z."/>
            <person name="Li W.-J."/>
        </authorList>
    </citation>
    <scope>NUCLEOTIDE SEQUENCE [LARGE SCALE GENOMIC DNA]</scope>
    <source>
        <strain evidence="9 10">EGI FJ00035</strain>
    </source>
</reference>
<dbReference type="NCBIfam" id="TIGR00581">
    <property type="entry name" value="moaC"/>
    <property type="match status" value="1"/>
</dbReference>
<feature type="active site" evidence="7">
    <location>
        <position position="133"/>
    </location>
</feature>
<protein>
    <recommendedName>
        <fullName evidence="3 7">Cyclic pyranopterin monophosphate synthase</fullName>
        <ecNumber evidence="3 7">4.6.1.17</ecNumber>
    </recommendedName>
    <alternativeName>
        <fullName evidence="7">Molybdenum cofactor biosynthesis protein C</fullName>
    </alternativeName>
</protein>
<dbReference type="Proteomes" id="UP001320831">
    <property type="component" value="Unassembled WGS sequence"/>
</dbReference>
<feature type="binding site" evidence="7">
    <location>
        <begin position="80"/>
        <end position="82"/>
    </location>
    <ligand>
        <name>substrate</name>
    </ligand>
</feature>
<feature type="domain" description="Molybdopterin cofactor biosynthesis C (MoaC)" evidence="8">
    <location>
        <begin position="20"/>
        <end position="155"/>
    </location>
</feature>
<comment type="catalytic activity">
    <reaction evidence="1 7">
        <text>(8S)-3',8-cyclo-7,8-dihydroguanosine 5'-triphosphate = cyclic pyranopterin phosphate + diphosphate</text>
        <dbReference type="Rhea" id="RHEA:49580"/>
        <dbReference type="ChEBI" id="CHEBI:33019"/>
        <dbReference type="ChEBI" id="CHEBI:59648"/>
        <dbReference type="ChEBI" id="CHEBI:131766"/>
        <dbReference type="EC" id="4.6.1.17"/>
    </reaction>
</comment>
<evidence type="ECO:0000256" key="5">
    <source>
        <dbReference type="ARBA" id="ARBA00023239"/>
    </source>
</evidence>
<evidence type="ECO:0000256" key="2">
    <source>
        <dbReference type="ARBA" id="ARBA00005046"/>
    </source>
</evidence>
<evidence type="ECO:0000259" key="8">
    <source>
        <dbReference type="Pfam" id="PF01967"/>
    </source>
</evidence>
<feature type="binding site" evidence="7">
    <location>
        <begin position="118"/>
        <end position="119"/>
    </location>
    <ligand>
        <name>substrate</name>
    </ligand>
</feature>
<dbReference type="Pfam" id="PF01967">
    <property type="entry name" value="MoaC"/>
    <property type="match status" value="1"/>
</dbReference>
<comment type="subunit">
    <text evidence="7">Homohexamer; trimer of dimers.</text>
</comment>
<organism evidence="9 10">
    <name type="scientific">Chelativorans salis</name>
    <dbReference type="NCBI Taxonomy" id="2978478"/>
    <lineage>
        <taxon>Bacteria</taxon>
        <taxon>Pseudomonadati</taxon>
        <taxon>Pseudomonadota</taxon>
        <taxon>Alphaproteobacteria</taxon>
        <taxon>Hyphomicrobiales</taxon>
        <taxon>Phyllobacteriaceae</taxon>
        <taxon>Chelativorans</taxon>
    </lineage>
</organism>